<feature type="binding site" evidence="10">
    <location>
        <begin position="182"/>
        <end position="193"/>
    </location>
    <ligand>
        <name>ATP</name>
        <dbReference type="ChEBI" id="CHEBI:30616"/>
    </ligand>
</feature>
<keyword evidence="8 9" id="KW-0460">Magnesium</keyword>
<keyword evidence="4 9" id="KW-0479">Metal-binding</keyword>
<evidence type="ECO:0000256" key="11">
    <source>
        <dbReference type="PIRSR" id="PIRSR038186-2"/>
    </source>
</evidence>
<dbReference type="GO" id="GO:0005737">
    <property type="term" value="C:cytoplasm"/>
    <property type="evidence" value="ECO:0007669"/>
    <property type="project" value="TreeGrafter"/>
</dbReference>
<feature type="binding site" evidence="10">
    <location>
        <position position="208"/>
    </location>
    <ligand>
        <name>ATP</name>
        <dbReference type="ChEBI" id="CHEBI:30616"/>
    </ligand>
</feature>
<dbReference type="Pfam" id="PF17927">
    <property type="entry name" value="Ins134_P3_kin_N"/>
    <property type="match status" value="1"/>
</dbReference>
<comment type="similarity">
    <text evidence="1 9">Belongs to the ITPK1 family.</text>
</comment>
<dbReference type="GO" id="GO:0032957">
    <property type="term" value="P:inositol trisphosphate metabolic process"/>
    <property type="evidence" value="ECO:0007669"/>
    <property type="project" value="InterPro"/>
</dbReference>
<dbReference type="PANTHER" id="PTHR14217:SF1">
    <property type="entry name" value="INOSITOL-TETRAKISPHOSPHATE 1-KINASE"/>
    <property type="match status" value="1"/>
</dbReference>
<dbReference type="InterPro" id="IPR040464">
    <property type="entry name" value="InsP(3)kin_ATP-grasp"/>
</dbReference>
<dbReference type="InterPro" id="IPR008656">
    <property type="entry name" value="Inositol_tetrakis-P_1-kinase"/>
</dbReference>
<comment type="cofactor">
    <cofactor evidence="9 11">
        <name>Mg(2+)</name>
        <dbReference type="ChEBI" id="CHEBI:18420"/>
    </cofactor>
    <text evidence="9 11">Binds 2 magnesium ions per subunit.</text>
</comment>
<keyword evidence="7 9" id="KW-0067">ATP-binding</keyword>
<dbReference type="EMBL" id="CACVKT020001211">
    <property type="protein sequence ID" value="CAC5366030.1"/>
    <property type="molecule type" value="Genomic_DNA"/>
</dbReference>
<feature type="binding site" evidence="10">
    <location>
        <position position="53"/>
    </location>
    <ligand>
        <name>1D-myo-inositol 1,3,4-trisphosphate</name>
        <dbReference type="ChEBI" id="CHEBI:58414"/>
    </ligand>
</feature>
<evidence type="ECO:0000256" key="10">
    <source>
        <dbReference type="PIRSR" id="PIRSR038186-1"/>
    </source>
</evidence>
<keyword evidence="15" id="KW-1185">Reference proteome</keyword>
<dbReference type="FunFam" id="3.30.1490.220:FF:000002">
    <property type="entry name" value="Inositol-tetrakisphosphate 1-kinase"/>
    <property type="match status" value="1"/>
</dbReference>
<feature type="binding site" evidence="10">
    <location>
        <position position="150"/>
    </location>
    <ligand>
        <name>ATP</name>
        <dbReference type="ChEBI" id="CHEBI:30616"/>
    </ligand>
</feature>
<accession>A0A6J8AE25</accession>
<organism evidence="14 15">
    <name type="scientific">Mytilus coruscus</name>
    <name type="common">Sea mussel</name>
    <dbReference type="NCBI Taxonomy" id="42192"/>
    <lineage>
        <taxon>Eukaryota</taxon>
        <taxon>Metazoa</taxon>
        <taxon>Spiralia</taxon>
        <taxon>Lophotrochozoa</taxon>
        <taxon>Mollusca</taxon>
        <taxon>Bivalvia</taxon>
        <taxon>Autobranchia</taxon>
        <taxon>Pteriomorphia</taxon>
        <taxon>Mytilida</taxon>
        <taxon>Mytiloidea</taxon>
        <taxon>Mytilidae</taxon>
        <taxon>Mytilinae</taxon>
        <taxon>Mytilus</taxon>
    </lineage>
</organism>
<feature type="binding site" evidence="11">
    <location>
        <position position="283"/>
    </location>
    <ligand>
        <name>Mg(2+)</name>
        <dbReference type="ChEBI" id="CHEBI:18420"/>
        <label>2</label>
    </ligand>
</feature>
<evidence type="ECO:0000313" key="14">
    <source>
        <dbReference type="EMBL" id="CAC5366030.1"/>
    </source>
</evidence>
<feature type="domain" description="Inositol-tetrakisphosphate 1-kinase N-terminal" evidence="13">
    <location>
        <begin position="3"/>
        <end position="91"/>
    </location>
</feature>
<feature type="binding site" evidence="11">
    <location>
        <position position="283"/>
    </location>
    <ligand>
        <name>Mg(2+)</name>
        <dbReference type="ChEBI" id="CHEBI:18420"/>
        <label>1</label>
    </ligand>
</feature>
<evidence type="ECO:0000256" key="8">
    <source>
        <dbReference type="ARBA" id="ARBA00022842"/>
    </source>
</evidence>
<evidence type="ECO:0000256" key="9">
    <source>
        <dbReference type="PIRNR" id="PIRNR038186"/>
    </source>
</evidence>
<dbReference type="GO" id="GO:0052725">
    <property type="term" value="F:inositol-1,3,4-trisphosphate 6-kinase activity"/>
    <property type="evidence" value="ECO:0007669"/>
    <property type="project" value="InterPro"/>
</dbReference>
<protein>
    <recommendedName>
        <fullName evidence="9">Inositol-tetrakisphosphate 1-kinase</fullName>
        <ecNumber evidence="9">2.7.1.134</ecNumber>
    </recommendedName>
</protein>
<evidence type="ECO:0000259" key="13">
    <source>
        <dbReference type="Pfam" id="PF17927"/>
    </source>
</evidence>
<feature type="binding site" evidence="10">
    <location>
        <position position="289"/>
    </location>
    <ligand>
        <name>1D-myo-inositol 1,3,4-trisphosphate</name>
        <dbReference type="ChEBI" id="CHEBI:58414"/>
    </ligand>
</feature>
<dbReference type="GO" id="GO:0052726">
    <property type="term" value="F:inositol-1,3,4-trisphosphate 5-kinase activity"/>
    <property type="evidence" value="ECO:0007669"/>
    <property type="project" value="InterPro"/>
</dbReference>
<dbReference type="GO" id="GO:0005524">
    <property type="term" value="F:ATP binding"/>
    <property type="evidence" value="ECO:0007669"/>
    <property type="project" value="UniProtKB-KW"/>
</dbReference>
<dbReference type="EC" id="2.7.1.134" evidence="9"/>
<evidence type="ECO:0000256" key="3">
    <source>
        <dbReference type="ARBA" id="ARBA00022679"/>
    </source>
</evidence>
<proteinExistence type="inferred from homology"/>
<evidence type="ECO:0000256" key="6">
    <source>
        <dbReference type="ARBA" id="ARBA00022777"/>
    </source>
</evidence>
<dbReference type="AlphaFoldDB" id="A0A6J8AE25"/>
<dbReference type="Proteomes" id="UP000507470">
    <property type="component" value="Unassembled WGS sequence"/>
</dbReference>
<dbReference type="SUPFAM" id="SSF56059">
    <property type="entry name" value="Glutathione synthetase ATP-binding domain-like"/>
    <property type="match status" value="1"/>
</dbReference>
<comment type="catalytic activity">
    <reaction evidence="9">
        <text>1D-myo-inositol 3,4,5,6-tetrakisphosphate + ATP = 1D-myo-inositol 1,3,4,5,6-pentakisphosphate + ADP + H(+)</text>
        <dbReference type="Rhea" id="RHEA:12452"/>
        <dbReference type="ChEBI" id="CHEBI:15378"/>
        <dbReference type="ChEBI" id="CHEBI:30616"/>
        <dbReference type="ChEBI" id="CHEBI:57539"/>
        <dbReference type="ChEBI" id="CHEBI:57733"/>
        <dbReference type="ChEBI" id="CHEBI:456216"/>
        <dbReference type="EC" id="2.7.1.134"/>
    </reaction>
</comment>
<dbReference type="GO" id="GO:0047325">
    <property type="term" value="F:inositol-3,4,5,6-tetrakisphosphate 1-kinase activity"/>
    <property type="evidence" value="ECO:0007669"/>
    <property type="project" value="UniProtKB-EC"/>
</dbReference>
<feature type="binding site" evidence="10">
    <location>
        <position position="193"/>
    </location>
    <ligand>
        <name>1D-myo-inositol 1,3,4-trisphosphate</name>
        <dbReference type="ChEBI" id="CHEBI:58414"/>
    </ligand>
</feature>
<feature type="domain" description="Inositol 1,3,4-trisphosphate 5/6-kinase ATP-grasp" evidence="12">
    <location>
        <begin position="115"/>
        <end position="305"/>
    </location>
</feature>
<keyword evidence="3 9" id="KW-0808">Transferase</keyword>
<keyword evidence="6 9" id="KW-0418">Kinase</keyword>
<reference evidence="14 15" key="1">
    <citation type="submission" date="2020-06" db="EMBL/GenBank/DDBJ databases">
        <authorList>
            <person name="Li R."/>
            <person name="Bekaert M."/>
        </authorList>
    </citation>
    <scope>NUCLEOTIDE SEQUENCE [LARGE SCALE GENOMIC DNA]</scope>
    <source>
        <strain evidence="15">wild</strain>
    </source>
</reference>
<feature type="binding site" evidence="10">
    <location>
        <position position="285"/>
    </location>
    <ligand>
        <name>1D-myo-inositol 1,3,4-trisphosphate</name>
        <dbReference type="ChEBI" id="CHEBI:58414"/>
    </ligand>
</feature>
<dbReference type="GO" id="GO:0000287">
    <property type="term" value="F:magnesium ion binding"/>
    <property type="evidence" value="ECO:0007669"/>
    <property type="project" value="InterPro"/>
</dbReference>
<dbReference type="OrthoDB" id="25308at2759"/>
<feature type="binding site" evidence="11">
    <location>
        <position position="269"/>
    </location>
    <ligand>
        <name>Mg(2+)</name>
        <dbReference type="ChEBI" id="CHEBI:18420"/>
        <label>1</label>
    </ligand>
</feature>
<dbReference type="Pfam" id="PF05770">
    <property type="entry name" value="Ins134_P3_kin"/>
    <property type="match status" value="1"/>
</dbReference>
<evidence type="ECO:0000256" key="5">
    <source>
        <dbReference type="ARBA" id="ARBA00022741"/>
    </source>
</evidence>
<feature type="binding site" evidence="11">
    <location>
        <position position="285"/>
    </location>
    <ligand>
        <name>Mg(2+)</name>
        <dbReference type="ChEBI" id="CHEBI:18420"/>
        <label>2</label>
    </ligand>
</feature>
<feature type="binding site" evidence="10">
    <location>
        <position position="100"/>
    </location>
    <ligand>
        <name>ATP</name>
        <dbReference type="ChEBI" id="CHEBI:30616"/>
    </ligand>
</feature>
<comment type="function">
    <text evidence="9">Kinase that can phosphorylate various inositol polyphosphate such as Ins(3,4,5,6)P4 or Ins(1,3,4)P3.</text>
</comment>
<evidence type="ECO:0000256" key="2">
    <source>
        <dbReference type="ARBA" id="ARBA00011245"/>
    </source>
</evidence>
<dbReference type="InterPro" id="IPR041429">
    <property type="entry name" value="ITPK1_N"/>
</dbReference>
<dbReference type="Gene3D" id="3.30.1490.220">
    <property type="match status" value="1"/>
</dbReference>
<evidence type="ECO:0000256" key="7">
    <source>
        <dbReference type="ARBA" id="ARBA00022840"/>
    </source>
</evidence>
<sequence>MKRVGYWINIARNKKPNLEDQKEIFRNAGIDLVRFDIDKPLTEQGPFDLILHKCNGLMVAAKDGNSTAQFQINNIKDYIEKNPGCILVNKFEHIQPLLNRYYQYQLVHDPLLSSDSPFFVPSFVNLTTADVQSNIQKLREANVTYPFICKPIVAQGNNDSHLMSIIFDENGLKDIQPPCVAQSFINHNAVLYKVYIVGDKQFIVEKPSVKNLSPKSQATIKFDASKLNRSNSLTEWVQDKTRFTPDNDRIKEICFIIQRQVKMDLFGIDVIIDCDNGRHAVIDINAFPGYEDVDNFGEVLCNHLINLMSCVETVSDDAVQYSDAEKKGPDNQKD</sequence>
<dbReference type="Gene3D" id="3.40.50.11370">
    <property type="match status" value="1"/>
</dbReference>
<evidence type="ECO:0000256" key="1">
    <source>
        <dbReference type="ARBA" id="ARBA00009601"/>
    </source>
</evidence>
<dbReference type="PIRSF" id="PIRSF038186">
    <property type="entry name" value="ITPK"/>
    <property type="match status" value="1"/>
</dbReference>
<gene>
    <name evidence="14" type="ORF">MCOR_6487</name>
</gene>
<evidence type="ECO:0000256" key="4">
    <source>
        <dbReference type="ARBA" id="ARBA00022723"/>
    </source>
</evidence>
<feature type="binding site" evidence="10">
    <location>
        <position position="161"/>
    </location>
    <ligand>
        <name>1D-myo-inositol 1,3,4-trisphosphate</name>
        <dbReference type="ChEBI" id="CHEBI:58414"/>
    </ligand>
</feature>
<evidence type="ECO:0000313" key="15">
    <source>
        <dbReference type="Proteomes" id="UP000507470"/>
    </source>
</evidence>
<name>A0A6J8AE25_MYTCO</name>
<dbReference type="PANTHER" id="PTHR14217">
    <property type="entry name" value="INOSITOL-TETRAKISPHOSPHATE 1-KINASE"/>
    <property type="match status" value="1"/>
</dbReference>
<keyword evidence="5 9" id="KW-0547">Nucleotide-binding</keyword>
<comment type="subunit">
    <text evidence="2 9">Monomer.</text>
</comment>
<evidence type="ECO:0000259" key="12">
    <source>
        <dbReference type="Pfam" id="PF05770"/>
    </source>
</evidence>